<dbReference type="PANTHER" id="PTHR37534:SF9">
    <property type="entry name" value="ZN(II)2CYS6 TRANSCRIPTION FACTOR (EUROFUNG)"/>
    <property type="match status" value="1"/>
</dbReference>
<keyword evidence="3" id="KW-0238">DNA-binding</keyword>
<feature type="domain" description="Zn(2)-C6 fungal-type" evidence="7">
    <location>
        <begin position="1"/>
        <end position="29"/>
    </location>
</feature>
<dbReference type="PANTHER" id="PTHR37534">
    <property type="entry name" value="TRANSCRIPTIONAL ACTIVATOR PROTEIN UGA3"/>
    <property type="match status" value="1"/>
</dbReference>
<dbReference type="SMART" id="SM00066">
    <property type="entry name" value="GAL4"/>
    <property type="match status" value="1"/>
</dbReference>
<evidence type="ECO:0000256" key="5">
    <source>
        <dbReference type="ARBA" id="ARBA00023242"/>
    </source>
</evidence>
<dbReference type="Pfam" id="PF11951">
    <property type="entry name" value="Fungal_trans_2"/>
    <property type="match status" value="1"/>
</dbReference>
<dbReference type="GeneID" id="63698813"/>
<evidence type="ECO:0000256" key="1">
    <source>
        <dbReference type="ARBA" id="ARBA00004123"/>
    </source>
</evidence>
<reference evidence="9" key="1">
    <citation type="journal article" date="2014" name="Nat. Commun.">
        <title>Genomic adaptations of the halophilic Dead Sea filamentous fungus Eurotium rubrum.</title>
        <authorList>
            <person name="Kis-Papo T."/>
            <person name="Weig A.R."/>
            <person name="Riley R."/>
            <person name="Persoh D."/>
            <person name="Salamov A."/>
            <person name="Sun H."/>
            <person name="Lipzen A."/>
            <person name="Wasser S.P."/>
            <person name="Rambold G."/>
            <person name="Grigoriev I.V."/>
            <person name="Nevo E."/>
        </authorList>
    </citation>
    <scope>NUCLEOTIDE SEQUENCE [LARGE SCALE GENOMIC DNA]</scope>
    <source>
        <strain evidence="9">CBS 135680</strain>
    </source>
</reference>
<dbReference type="OrthoDB" id="5418899at2759"/>
<dbReference type="GO" id="GO:0008270">
    <property type="term" value="F:zinc ion binding"/>
    <property type="evidence" value="ECO:0007669"/>
    <property type="project" value="InterPro"/>
</dbReference>
<dbReference type="PROSITE" id="PS50048">
    <property type="entry name" value="ZN2_CY6_FUNGAL_2"/>
    <property type="match status" value="1"/>
</dbReference>
<dbReference type="GO" id="GO:0000981">
    <property type="term" value="F:DNA-binding transcription factor activity, RNA polymerase II-specific"/>
    <property type="evidence" value="ECO:0007669"/>
    <property type="project" value="InterPro"/>
</dbReference>
<dbReference type="AlphaFoldDB" id="A0A017SNP3"/>
<dbReference type="Pfam" id="PF00172">
    <property type="entry name" value="Zn_clus"/>
    <property type="match status" value="1"/>
</dbReference>
<dbReference type="STRING" id="1388766.A0A017SNP3"/>
<comment type="subcellular location">
    <subcellularLocation>
        <location evidence="1">Nucleus</location>
    </subcellularLocation>
</comment>
<evidence type="ECO:0000259" key="7">
    <source>
        <dbReference type="PROSITE" id="PS50048"/>
    </source>
</evidence>
<sequence>LTCKGRKLKCDEAKPTCDNCMKASRDCTYAEQPIFRSQDIRSTPRRKRANSASWQEEQHPTMFGKNHTWVEVPSKQASVTFVQVEDPWAPDDDTIVDAQEYNTDRGTDTGVENADSGYHEMSDYGSVQSPSFQRAAALDAPQENTPPIYPSENLDLSPFNRVIASHLLRHFQQGPGQWMDIFDTTAYFSSRVLVLAASRPLLKSAVCALSAKHLRHLYRLLHLYATTSTWQYQSAKHYDQALGRLKTAIDMETYNNSPSEKEEMLAAVAILCTFELMDAPGSAWRAHLGALPLFDDNTTFMPAQSTIIIPRMAIKVPIFWRLARQDLLCAFISETQTRLDLKDICLWQNAGLATDEHGALPHIHNSSGVKEDMKSNELTWILGKIANHLTAGDALIAEDSALPPGQQLPIGMNQEYLSNRWNMLMTELDNWHDSLPPVFTAIARTRAWGCADPQHTLTLDAFEQIWFDLPLCAATMQSYHQVKILLLANEPQESTAIRSTVSARLRSYRHALRQVLYHAREICGISLGNSGDSFRINSVQALFVAGQVFQEPHEQDAVLEILLGIERDLGWTTIYHVAKLADEWARGSEVNHVGRAEHRDGRNCFLP</sequence>
<evidence type="ECO:0000256" key="4">
    <source>
        <dbReference type="ARBA" id="ARBA00023163"/>
    </source>
</evidence>
<keyword evidence="4" id="KW-0804">Transcription</keyword>
<keyword evidence="5" id="KW-0539">Nucleus</keyword>
<dbReference type="HOGENOM" id="CLU_013869_3_0_1"/>
<evidence type="ECO:0000313" key="9">
    <source>
        <dbReference type="Proteomes" id="UP000019804"/>
    </source>
</evidence>
<keyword evidence="2" id="KW-0805">Transcription regulation</keyword>
<dbReference type="RefSeq" id="XP_040642124.1">
    <property type="nucleotide sequence ID" value="XM_040783689.1"/>
</dbReference>
<evidence type="ECO:0000313" key="8">
    <source>
        <dbReference type="EMBL" id="EYE98436.1"/>
    </source>
</evidence>
<feature type="region of interest" description="Disordered" evidence="6">
    <location>
        <begin position="38"/>
        <end position="58"/>
    </location>
</feature>
<dbReference type="InterPro" id="IPR001138">
    <property type="entry name" value="Zn2Cys6_DnaBD"/>
</dbReference>
<name>A0A017SNP3_ASPRC</name>
<evidence type="ECO:0000256" key="3">
    <source>
        <dbReference type="ARBA" id="ARBA00023125"/>
    </source>
</evidence>
<gene>
    <name evidence="8" type="ORF">EURHEDRAFT_447728</name>
</gene>
<dbReference type="InterPro" id="IPR036864">
    <property type="entry name" value="Zn2-C6_fun-type_DNA-bd_sf"/>
</dbReference>
<keyword evidence="9" id="KW-1185">Reference proteome</keyword>
<dbReference type="Proteomes" id="UP000019804">
    <property type="component" value="Unassembled WGS sequence"/>
</dbReference>
<accession>A0A017SNP3</accession>
<dbReference type="CDD" id="cd00067">
    <property type="entry name" value="GAL4"/>
    <property type="match status" value="1"/>
</dbReference>
<organism evidence="8 9">
    <name type="scientific">Aspergillus ruber (strain CBS 135680)</name>
    <dbReference type="NCBI Taxonomy" id="1388766"/>
    <lineage>
        <taxon>Eukaryota</taxon>
        <taxon>Fungi</taxon>
        <taxon>Dikarya</taxon>
        <taxon>Ascomycota</taxon>
        <taxon>Pezizomycotina</taxon>
        <taxon>Eurotiomycetes</taxon>
        <taxon>Eurotiomycetidae</taxon>
        <taxon>Eurotiales</taxon>
        <taxon>Aspergillaceae</taxon>
        <taxon>Aspergillus</taxon>
        <taxon>Aspergillus subgen. Aspergillus</taxon>
    </lineage>
</organism>
<feature type="non-terminal residue" evidence="8">
    <location>
        <position position="1"/>
    </location>
</feature>
<dbReference type="Gene3D" id="4.10.240.10">
    <property type="entry name" value="Zn(2)-C6 fungal-type DNA-binding domain"/>
    <property type="match status" value="1"/>
</dbReference>
<dbReference type="SUPFAM" id="SSF57701">
    <property type="entry name" value="Zn2/Cys6 DNA-binding domain"/>
    <property type="match status" value="1"/>
</dbReference>
<protein>
    <recommendedName>
        <fullName evidence="7">Zn(2)-C6 fungal-type domain-containing protein</fullName>
    </recommendedName>
</protein>
<evidence type="ECO:0000256" key="6">
    <source>
        <dbReference type="SAM" id="MobiDB-lite"/>
    </source>
</evidence>
<dbReference type="EMBL" id="KK088413">
    <property type="protein sequence ID" value="EYE98436.1"/>
    <property type="molecule type" value="Genomic_DNA"/>
</dbReference>
<dbReference type="GO" id="GO:0000976">
    <property type="term" value="F:transcription cis-regulatory region binding"/>
    <property type="evidence" value="ECO:0007669"/>
    <property type="project" value="TreeGrafter"/>
</dbReference>
<proteinExistence type="predicted"/>
<dbReference type="GO" id="GO:0005634">
    <property type="term" value="C:nucleus"/>
    <property type="evidence" value="ECO:0007669"/>
    <property type="project" value="UniProtKB-SubCell"/>
</dbReference>
<dbReference type="GO" id="GO:0045944">
    <property type="term" value="P:positive regulation of transcription by RNA polymerase II"/>
    <property type="evidence" value="ECO:0007669"/>
    <property type="project" value="TreeGrafter"/>
</dbReference>
<dbReference type="InterPro" id="IPR021858">
    <property type="entry name" value="Fun_TF"/>
</dbReference>
<evidence type="ECO:0000256" key="2">
    <source>
        <dbReference type="ARBA" id="ARBA00023015"/>
    </source>
</evidence>